<keyword evidence="2" id="KW-0732">Signal</keyword>
<evidence type="ECO:0000256" key="1">
    <source>
        <dbReference type="SAM" id="MobiDB-lite"/>
    </source>
</evidence>
<feature type="region of interest" description="Disordered" evidence="1">
    <location>
        <begin position="34"/>
        <end position="66"/>
    </location>
</feature>
<dbReference type="EMBL" id="CP115450">
    <property type="protein sequence ID" value="WBP86349.1"/>
    <property type="molecule type" value="Genomic_DNA"/>
</dbReference>
<dbReference type="SUPFAM" id="SSF110296">
    <property type="entry name" value="Oligoxyloglucan reducing end-specific cellobiohydrolase"/>
    <property type="match status" value="1"/>
</dbReference>
<organism evidence="3 4">
    <name type="scientific">Kitasatospora cathayae</name>
    <dbReference type="NCBI Taxonomy" id="3004092"/>
    <lineage>
        <taxon>Bacteria</taxon>
        <taxon>Bacillati</taxon>
        <taxon>Actinomycetota</taxon>
        <taxon>Actinomycetes</taxon>
        <taxon>Kitasatosporales</taxon>
        <taxon>Streptomycetaceae</taxon>
        <taxon>Kitasatospora</taxon>
    </lineage>
</organism>
<gene>
    <name evidence="3" type="ORF">O1G21_11180</name>
</gene>
<dbReference type="SUPFAM" id="SSF50939">
    <property type="entry name" value="Sialidases"/>
    <property type="match status" value="1"/>
</dbReference>
<keyword evidence="3" id="KW-0378">Hydrolase</keyword>
<proteinExistence type="predicted"/>
<evidence type="ECO:0000256" key="2">
    <source>
        <dbReference type="SAM" id="SignalP"/>
    </source>
</evidence>
<feature type="chain" id="PRO_5045622865" evidence="2">
    <location>
        <begin position="31"/>
        <end position="838"/>
    </location>
</feature>
<dbReference type="InterPro" id="IPR015943">
    <property type="entry name" value="WD40/YVTN_repeat-like_dom_sf"/>
</dbReference>
<dbReference type="GO" id="GO:0016787">
    <property type="term" value="F:hydrolase activity"/>
    <property type="evidence" value="ECO:0007669"/>
    <property type="project" value="UniProtKB-KW"/>
</dbReference>
<dbReference type="InterPro" id="IPR036278">
    <property type="entry name" value="Sialidase_sf"/>
</dbReference>
<feature type="signal peptide" evidence="2">
    <location>
        <begin position="1"/>
        <end position="30"/>
    </location>
</feature>
<evidence type="ECO:0000313" key="4">
    <source>
        <dbReference type="Proteomes" id="UP001212821"/>
    </source>
</evidence>
<dbReference type="PANTHER" id="PTHR43739:SF5">
    <property type="entry name" value="EXO-ALPHA-SIALIDASE"/>
    <property type="match status" value="1"/>
</dbReference>
<dbReference type="PANTHER" id="PTHR43739">
    <property type="entry name" value="XYLOGLUCANASE (EUROFUNG)"/>
    <property type="match status" value="1"/>
</dbReference>
<dbReference type="Gene3D" id="2.130.10.10">
    <property type="entry name" value="YVTN repeat-like/Quinoprotein amine dehydrogenase"/>
    <property type="match status" value="3"/>
</dbReference>
<evidence type="ECO:0000313" key="3">
    <source>
        <dbReference type="EMBL" id="WBP86349.1"/>
    </source>
</evidence>
<dbReference type="InterPro" id="IPR052025">
    <property type="entry name" value="Xyloglucanase_GH74"/>
</dbReference>
<dbReference type="Proteomes" id="UP001212821">
    <property type="component" value="Chromosome"/>
</dbReference>
<reference evidence="4" key="1">
    <citation type="submission" date="2022-12" db="EMBL/GenBank/DDBJ databases">
        <authorList>
            <person name="Mo P."/>
        </authorList>
    </citation>
    <scope>NUCLEOTIDE SEQUENCE [LARGE SCALE GENOMIC DNA]</scope>
    <source>
        <strain evidence="4">HUAS 3-15</strain>
    </source>
</reference>
<name>A0ABY7Q1L3_9ACTN</name>
<dbReference type="RefSeq" id="WP_270142937.1">
    <property type="nucleotide sequence ID" value="NZ_CP115450.1"/>
</dbReference>
<accession>A0ABY7Q1L3</accession>
<protein>
    <submittedName>
        <fullName evidence="3">Glycosyl hydrolase</fullName>
    </submittedName>
</protein>
<keyword evidence="4" id="KW-1185">Reference proteome</keyword>
<sequence>MSSARRRATRVALSAALPALLLFNAIPGHAAPADPTPGAVITDGSALPPFGPEAFGDEDGGEGGSESADILAADAAYSAVRTAPGTTVSSEALAAGRQSANGMPTSAGRWSEFSSAPYNTADHSYELGPHMAGHGVASGRITSLAVDGQYLYAGAAGGGVWRSTDQGAHWSPVFDQQDTLSIGAVAVNPADHSLWVGTGEANSNADGIAGGGIYRSTDHGQTFQLVGNRVANSMVFRISFAENNQVYVATNQGLLKHPSKQIRSPWQTVLKPDPNPTGSPYRTSFVTDVRVRPGSHGQTVVAALGWRGGTKADDLQYNGFYVSNDAGATWTKATPGGDLDASRFGRTTFDWTPDGSKLYAVVEDPTNVSLGGVFSADSGDINGSWTKLADAAKLKASGGRAGTPGAQAWYDQYVTVDPADPNHVYLGLEDIYETSDGGKSWDTIGPYWNYDLPCYDDDPAKNTCPNTTHPDQHAAVVAPDGTAYFGNDGGVWSRPAALRKVVQWTDRNATLRTLQYFYGGLGASPDGKGDIAWGGLQDNGYSVLTPGSDHMAEPKGGDGFDVVVDPKNGNRVVAEYTNLAMAKSDDGGHSWYYVTPNCKQNKTSPCETDGRFNAPFSADPGNADHWVAGGRYVWDNQGKGWDTTCWQQVCDWKPVRDLGAGNASTAVAVSGSTTYVGWCGTGNGCNPGAATPFTSGIDTNYGGTWHRISAPELPNRFVTGLTVDPADAGHVYAVYGSYSRHWIDGAGVGHVFESRDGGAHWTDISGNLPDAPFSVVKLWKGQVVVGGDVGVFVADGSGCWRRLGTGLPNASVSDLTVSPDGSYLMAATHGRGLWKITG</sequence>